<dbReference type="PANTHER" id="PTHR34979">
    <property type="entry name" value="INNER MEMBRANE PROTEIN YGAZ"/>
    <property type="match status" value="1"/>
</dbReference>
<feature type="transmembrane region" description="Helical" evidence="8">
    <location>
        <begin position="191"/>
        <end position="208"/>
    </location>
</feature>
<evidence type="ECO:0000313" key="10">
    <source>
        <dbReference type="Proteomes" id="UP000680348"/>
    </source>
</evidence>
<comment type="caution">
    <text evidence="9">The sequence shown here is derived from an EMBL/GenBank/DDBJ whole genome shotgun (WGS) entry which is preliminary data.</text>
</comment>
<keyword evidence="6 8" id="KW-1133">Transmembrane helix</keyword>
<feature type="transmembrane region" description="Helical" evidence="8">
    <location>
        <begin position="76"/>
        <end position="95"/>
    </location>
</feature>
<evidence type="ECO:0000256" key="6">
    <source>
        <dbReference type="ARBA" id="ARBA00022989"/>
    </source>
</evidence>
<evidence type="ECO:0000256" key="8">
    <source>
        <dbReference type="SAM" id="Phobius"/>
    </source>
</evidence>
<evidence type="ECO:0000256" key="2">
    <source>
        <dbReference type="ARBA" id="ARBA00010735"/>
    </source>
</evidence>
<evidence type="ECO:0000256" key="3">
    <source>
        <dbReference type="ARBA" id="ARBA00022448"/>
    </source>
</evidence>
<organism evidence="9 10">
    <name type="scientific">Pseudaminobacter soli</name>
    <name type="common">ex Zhang et al. 2022</name>
    <dbReference type="NCBI Taxonomy" id="2831468"/>
    <lineage>
        <taxon>Bacteria</taxon>
        <taxon>Pseudomonadati</taxon>
        <taxon>Pseudomonadota</taxon>
        <taxon>Alphaproteobacteria</taxon>
        <taxon>Hyphomicrobiales</taxon>
        <taxon>Phyllobacteriaceae</taxon>
        <taxon>Pseudaminobacter</taxon>
    </lineage>
</organism>
<feature type="transmembrane region" description="Helical" evidence="8">
    <location>
        <begin position="20"/>
        <end position="38"/>
    </location>
</feature>
<keyword evidence="5 8" id="KW-0812">Transmembrane</keyword>
<name>A0A942DWP7_9HYPH</name>
<evidence type="ECO:0000256" key="1">
    <source>
        <dbReference type="ARBA" id="ARBA00004651"/>
    </source>
</evidence>
<dbReference type="GO" id="GO:1903785">
    <property type="term" value="P:L-valine transmembrane transport"/>
    <property type="evidence" value="ECO:0007669"/>
    <property type="project" value="TreeGrafter"/>
</dbReference>
<keyword evidence="10" id="KW-1185">Reference proteome</keyword>
<feature type="transmembrane region" description="Helical" evidence="8">
    <location>
        <begin position="50"/>
        <end position="70"/>
    </location>
</feature>
<dbReference type="AlphaFoldDB" id="A0A942DWP7"/>
<accession>A0A942DWP7</accession>
<reference evidence="9" key="1">
    <citation type="submission" date="2021-04" db="EMBL/GenBank/DDBJ databases">
        <title>Pseudaminobacter soli sp. nov., isolated from paddy soil contaminated by heavy metals.</title>
        <authorList>
            <person name="Zhang K."/>
        </authorList>
    </citation>
    <scope>NUCLEOTIDE SEQUENCE</scope>
    <source>
        <strain evidence="9">19-2017</strain>
    </source>
</reference>
<keyword evidence="3" id="KW-0813">Transport</keyword>
<gene>
    <name evidence="9" type="ORF">KEU06_11300</name>
</gene>
<evidence type="ECO:0000256" key="4">
    <source>
        <dbReference type="ARBA" id="ARBA00022475"/>
    </source>
</evidence>
<proteinExistence type="inferred from homology"/>
<evidence type="ECO:0000256" key="7">
    <source>
        <dbReference type="ARBA" id="ARBA00023136"/>
    </source>
</evidence>
<feature type="transmembrane region" description="Helical" evidence="8">
    <location>
        <begin position="166"/>
        <end position="184"/>
    </location>
</feature>
<feature type="transmembrane region" description="Helical" evidence="8">
    <location>
        <begin position="135"/>
        <end position="160"/>
    </location>
</feature>
<dbReference type="EMBL" id="JAGWCR010000005">
    <property type="protein sequence ID" value="MBS3649194.1"/>
    <property type="molecule type" value="Genomic_DNA"/>
</dbReference>
<feature type="transmembrane region" description="Helical" evidence="8">
    <location>
        <begin position="214"/>
        <end position="232"/>
    </location>
</feature>
<sequence>MTVAYLNAPAQAALLDGARLGLPVMIASAPFGLLYGALAADQGLTLFETVLMSAAIYGGASQIVGLELFGQKVPPALVVLSIFAVNFRHILYSAAVGRRIGRWPLVQQLTAFFFLVDPVYAETENRVERGGKLSFAWYMGMCLPIYVSWLAVSGIGHVFGKLVPDPHALGFDFLVTIYFFGLVLGFRKRPLWLPIVLISGVASAVAYNTVGSPWHVSIGALAGIIFAVLMPVQREMEG</sequence>
<dbReference type="RefSeq" id="WP_188254759.1">
    <property type="nucleotide sequence ID" value="NZ_JABVCF010000005.1"/>
</dbReference>
<keyword evidence="4" id="KW-1003">Cell membrane</keyword>
<comment type="subcellular location">
    <subcellularLocation>
        <location evidence="1">Cell membrane</location>
        <topology evidence="1">Multi-pass membrane protein</topology>
    </subcellularLocation>
</comment>
<evidence type="ECO:0000313" key="9">
    <source>
        <dbReference type="EMBL" id="MBS3649194.1"/>
    </source>
</evidence>
<protein>
    <submittedName>
        <fullName evidence="9">AzlC family ABC transporter permease</fullName>
    </submittedName>
</protein>
<dbReference type="GO" id="GO:0005886">
    <property type="term" value="C:plasma membrane"/>
    <property type="evidence" value="ECO:0007669"/>
    <property type="project" value="UniProtKB-SubCell"/>
</dbReference>
<comment type="similarity">
    <text evidence="2">Belongs to the AzlC family.</text>
</comment>
<dbReference type="Pfam" id="PF03591">
    <property type="entry name" value="AzlC"/>
    <property type="match status" value="1"/>
</dbReference>
<dbReference type="Proteomes" id="UP000680348">
    <property type="component" value="Unassembled WGS sequence"/>
</dbReference>
<evidence type="ECO:0000256" key="5">
    <source>
        <dbReference type="ARBA" id="ARBA00022692"/>
    </source>
</evidence>
<keyword evidence="7 8" id="KW-0472">Membrane</keyword>
<dbReference type="InterPro" id="IPR011606">
    <property type="entry name" value="Brnchd-chn_aa_trnsp_permease"/>
</dbReference>
<dbReference type="PANTHER" id="PTHR34979:SF1">
    <property type="entry name" value="INNER MEMBRANE PROTEIN YGAZ"/>
    <property type="match status" value="1"/>
</dbReference>